<evidence type="ECO:0000313" key="2">
    <source>
        <dbReference type="EMBL" id="KAF1832945.1"/>
    </source>
</evidence>
<dbReference type="EMBL" id="ML975328">
    <property type="protein sequence ID" value="KAF1832945.1"/>
    <property type="molecule type" value="Genomic_DNA"/>
</dbReference>
<dbReference type="AlphaFoldDB" id="A0A6A5K5H5"/>
<protein>
    <submittedName>
        <fullName evidence="2">Uncharacterized protein</fullName>
    </submittedName>
</protein>
<feature type="region of interest" description="Disordered" evidence="1">
    <location>
        <begin position="1"/>
        <end position="22"/>
    </location>
</feature>
<proteinExistence type="predicted"/>
<evidence type="ECO:0000313" key="3">
    <source>
        <dbReference type="Proteomes" id="UP000800040"/>
    </source>
</evidence>
<evidence type="ECO:0000256" key="1">
    <source>
        <dbReference type="SAM" id="MobiDB-lite"/>
    </source>
</evidence>
<accession>A0A6A5K5H5</accession>
<organism evidence="2 3">
    <name type="scientific">Decorospora gaudefroyi</name>
    <dbReference type="NCBI Taxonomy" id="184978"/>
    <lineage>
        <taxon>Eukaryota</taxon>
        <taxon>Fungi</taxon>
        <taxon>Dikarya</taxon>
        <taxon>Ascomycota</taxon>
        <taxon>Pezizomycotina</taxon>
        <taxon>Dothideomycetes</taxon>
        <taxon>Pleosporomycetidae</taxon>
        <taxon>Pleosporales</taxon>
        <taxon>Pleosporineae</taxon>
        <taxon>Pleosporaceae</taxon>
        <taxon>Decorospora</taxon>
    </lineage>
</organism>
<gene>
    <name evidence="2" type="ORF">BDW02DRAFT_403768</name>
</gene>
<sequence length="174" mass="19660">MADTSEKLSGWRKTSVVRHGHRQSRITPQIVGSSTTGKLLLAVRIPKSTSLAPSTQFRARLILLDTSGNRQRLSHLSRRNPCRLIRTPWHIVLIARHSDRSDRLVRALCHLFSPQHTAFAWKQSLISRGPSLYRCDDHIAITFNGLRIPKVAALHSHRQHPYPATSNHAILPPT</sequence>
<name>A0A6A5K5H5_9PLEO</name>
<dbReference type="Proteomes" id="UP000800040">
    <property type="component" value="Unassembled WGS sequence"/>
</dbReference>
<keyword evidence="3" id="KW-1185">Reference proteome</keyword>
<reference evidence="2" key="1">
    <citation type="submission" date="2020-01" db="EMBL/GenBank/DDBJ databases">
        <authorList>
            <consortium name="DOE Joint Genome Institute"/>
            <person name="Haridas S."/>
            <person name="Albert R."/>
            <person name="Binder M."/>
            <person name="Bloem J."/>
            <person name="Labutti K."/>
            <person name="Salamov A."/>
            <person name="Andreopoulos B."/>
            <person name="Baker S.E."/>
            <person name="Barry K."/>
            <person name="Bills G."/>
            <person name="Bluhm B.H."/>
            <person name="Cannon C."/>
            <person name="Castanera R."/>
            <person name="Culley D.E."/>
            <person name="Daum C."/>
            <person name="Ezra D."/>
            <person name="Gonzalez J.B."/>
            <person name="Henrissat B."/>
            <person name="Kuo A."/>
            <person name="Liang C."/>
            <person name="Lipzen A."/>
            <person name="Lutzoni F."/>
            <person name="Magnuson J."/>
            <person name="Mondo S."/>
            <person name="Nolan M."/>
            <person name="Ohm R."/>
            <person name="Pangilinan J."/>
            <person name="Park H.-J."/>
            <person name="Ramirez L."/>
            <person name="Alfaro M."/>
            <person name="Sun H."/>
            <person name="Tritt A."/>
            <person name="Yoshinaga Y."/>
            <person name="Zwiers L.-H."/>
            <person name="Turgeon B.G."/>
            <person name="Goodwin S.B."/>
            <person name="Spatafora J.W."/>
            <person name="Crous P.W."/>
            <person name="Grigoriev I.V."/>
        </authorList>
    </citation>
    <scope>NUCLEOTIDE SEQUENCE</scope>
    <source>
        <strain evidence="2">P77</strain>
    </source>
</reference>